<organism evidence="2 3">
    <name type="scientific">Rhododendron griersonianum</name>
    <dbReference type="NCBI Taxonomy" id="479676"/>
    <lineage>
        <taxon>Eukaryota</taxon>
        <taxon>Viridiplantae</taxon>
        <taxon>Streptophyta</taxon>
        <taxon>Embryophyta</taxon>
        <taxon>Tracheophyta</taxon>
        <taxon>Spermatophyta</taxon>
        <taxon>Magnoliopsida</taxon>
        <taxon>eudicotyledons</taxon>
        <taxon>Gunneridae</taxon>
        <taxon>Pentapetalae</taxon>
        <taxon>asterids</taxon>
        <taxon>Ericales</taxon>
        <taxon>Ericaceae</taxon>
        <taxon>Ericoideae</taxon>
        <taxon>Rhodoreae</taxon>
        <taxon>Rhododendron</taxon>
    </lineage>
</organism>
<dbReference type="Proteomes" id="UP000823749">
    <property type="component" value="Chromosome 11"/>
</dbReference>
<evidence type="ECO:0000256" key="1">
    <source>
        <dbReference type="SAM" id="MobiDB-lite"/>
    </source>
</evidence>
<feature type="region of interest" description="Disordered" evidence="1">
    <location>
        <begin position="86"/>
        <end position="158"/>
    </location>
</feature>
<reference evidence="2" key="1">
    <citation type="submission" date="2020-08" db="EMBL/GenBank/DDBJ databases">
        <title>Plant Genome Project.</title>
        <authorList>
            <person name="Zhang R.-G."/>
        </authorList>
    </citation>
    <scope>NUCLEOTIDE SEQUENCE</scope>
    <source>
        <strain evidence="2">WSP0</strain>
        <tissue evidence="2">Leaf</tissue>
    </source>
</reference>
<keyword evidence="3" id="KW-1185">Reference proteome</keyword>
<accession>A0AAV6I5T6</accession>
<comment type="caution">
    <text evidence="2">The sequence shown here is derived from an EMBL/GenBank/DDBJ whole genome shotgun (WGS) entry which is preliminary data.</text>
</comment>
<sequence>MVEEAVELTATKDVLRNPLPNHNDNGKVVMMVTISHHEENEEPSARGELASSPKEAGSLAECHEAHEDGGDLVEHLTQCCSLSSLTQKQLNKPRKKNKRELPTIQKLTIPDEGQKEQPSALQEVKVAPECLQDGPRPQKQELEEVNLAPMGMPPKPIF</sequence>
<proteinExistence type="predicted"/>
<evidence type="ECO:0000313" key="3">
    <source>
        <dbReference type="Proteomes" id="UP000823749"/>
    </source>
</evidence>
<feature type="region of interest" description="Disordered" evidence="1">
    <location>
        <begin position="38"/>
        <end position="66"/>
    </location>
</feature>
<protein>
    <submittedName>
        <fullName evidence="2">Uncharacterized protein</fullName>
    </submittedName>
</protein>
<dbReference type="EMBL" id="JACTNZ010000011">
    <property type="protein sequence ID" value="KAG5523881.1"/>
    <property type="molecule type" value="Genomic_DNA"/>
</dbReference>
<gene>
    <name evidence="2" type="ORF">RHGRI_030767</name>
</gene>
<evidence type="ECO:0000313" key="2">
    <source>
        <dbReference type="EMBL" id="KAG5523881.1"/>
    </source>
</evidence>
<dbReference type="AlphaFoldDB" id="A0AAV6I5T6"/>
<name>A0AAV6I5T6_9ERIC</name>